<keyword evidence="2" id="KW-0812">Transmembrane</keyword>
<dbReference type="PANTHER" id="PTHR35889">
    <property type="entry name" value="CYCLOINULO-OLIGOSACCHARIDE FRUCTANOTRANSFERASE-RELATED"/>
    <property type="match status" value="1"/>
</dbReference>
<feature type="domain" description="Cytochrome C Planctomycete-type" evidence="5">
    <location>
        <begin position="58"/>
        <end position="121"/>
    </location>
</feature>
<dbReference type="SUPFAM" id="SSF49899">
    <property type="entry name" value="Concanavalin A-like lectins/glucanases"/>
    <property type="match status" value="1"/>
</dbReference>
<evidence type="ECO:0000259" key="5">
    <source>
        <dbReference type="Pfam" id="PF07635"/>
    </source>
</evidence>
<evidence type="ECO:0000259" key="3">
    <source>
        <dbReference type="Pfam" id="PF07583"/>
    </source>
</evidence>
<feature type="domain" description="DUF1549" evidence="3">
    <location>
        <begin position="170"/>
        <end position="376"/>
    </location>
</feature>
<dbReference type="Pfam" id="PF07587">
    <property type="entry name" value="PSD1"/>
    <property type="match status" value="1"/>
</dbReference>
<dbReference type="Pfam" id="PF07583">
    <property type="entry name" value="PSCyt2"/>
    <property type="match status" value="1"/>
</dbReference>
<keyword evidence="1" id="KW-0175">Coiled coil</keyword>
<comment type="caution">
    <text evidence="6">The sequence shown here is derived from an EMBL/GenBank/DDBJ whole genome shotgun (WGS) entry which is preliminary data.</text>
</comment>
<evidence type="ECO:0000256" key="2">
    <source>
        <dbReference type="SAM" id="Phobius"/>
    </source>
</evidence>
<dbReference type="InterPro" id="IPR011444">
    <property type="entry name" value="DUF1549"/>
</dbReference>
<evidence type="ECO:0000313" key="7">
    <source>
        <dbReference type="Proteomes" id="UP001236663"/>
    </source>
</evidence>
<dbReference type="Gene3D" id="2.60.120.200">
    <property type="match status" value="1"/>
</dbReference>
<gene>
    <name evidence="6" type="ORF">QWZ15_12380</name>
</gene>
<protein>
    <submittedName>
        <fullName evidence="6">DUF1553 domain-containing protein</fullName>
    </submittedName>
</protein>
<evidence type="ECO:0000313" key="6">
    <source>
        <dbReference type="EMBL" id="MDN3688631.1"/>
    </source>
</evidence>
<dbReference type="SUPFAM" id="SSF46626">
    <property type="entry name" value="Cytochrome c"/>
    <property type="match status" value="1"/>
</dbReference>
<dbReference type="InterPro" id="IPR036909">
    <property type="entry name" value="Cyt_c-like_dom_sf"/>
</dbReference>
<dbReference type="InterPro" id="IPR011429">
    <property type="entry name" value="Cyt_c_Planctomycete-type"/>
</dbReference>
<feature type="coiled-coil region" evidence="1">
    <location>
        <begin position="395"/>
        <end position="422"/>
    </location>
</feature>
<dbReference type="PANTHER" id="PTHR35889:SF3">
    <property type="entry name" value="F-BOX DOMAIN-CONTAINING PROTEIN"/>
    <property type="match status" value="1"/>
</dbReference>
<feature type="domain" description="DUF1553" evidence="4">
    <location>
        <begin position="757"/>
        <end position="1017"/>
    </location>
</feature>
<dbReference type="Pfam" id="PF07635">
    <property type="entry name" value="PSCyt1"/>
    <property type="match status" value="1"/>
</dbReference>
<dbReference type="Pfam" id="PF13385">
    <property type="entry name" value="Laminin_G_3"/>
    <property type="match status" value="1"/>
</dbReference>
<evidence type="ECO:0000259" key="4">
    <source>
        <dbReference type="Pfam" id="PF07587"/>
    </source>
</evidence>
<dbReference type="InterPro" id="IPR022655">
    <property type="entry name" value="DUF1553"/>
</dbReference>
<evidence type="ECO:0000256" key="1">
    <source>
        <dbReference type="SAM" id="Coils"/>
    </source>
</evidence>
<dbReference type="InterPro" id="IPR013320">
    <property type="entry name" value="ConA-like_dom_sf"/>
</dbReference>
<accession>A0ABT8C7Y4</accession>
<reference evidence="7" key="1">
    <citation type="journal article" date="2019" name="Int. J. Syst. Evol. Microbiol.">
        <title>The Global Catalogue of Microorganisms (GCM) 10K type strain sequencing project: providing services to taxonomists for standard genome sequencing and annotation.</title>
        <authorList>
            <consortium name="The Broad Institute Genomics Platform"/>
            <consortium name="The Broad Institute Genome Sequencing Center for Infectious Disease"/>
            <person name="Wu L."/>
            <person name="Ma J."/>
        </authorList>
    </citation>
    <scope>NUCLEOTIDE SEQUENCE [LARGE SCALE GENOMIC DNA]</scope>
    <source>
        <strain evidence="7">CECT 7706</strain>
    </source>
</reference>
<sequence length="1072" mass="121881">MIRSNSVFIYHWVLLGISVFGLWGCGPNPPEAIRVEANRIPEKIVYNLHVKPILSDRCFSCHGPDPNTREAGLRLDTEAGAYQSLQGSWTKKAVFPGNPGRSGLYHRIISEDPDQQMPPPESNLSLSAQEKAILIRWIEQGAVYQPHWAYIPPQKASLPEPKDSQKVVNEIDAFIFSRLDREGLSPSPEASRTTLIRRLALDLTGLPPDWEMVERFRQDTSPDAYEKIVDELLHSDSYAERMALDWLDVARYADSHGLHADGIRMMWPWRDWVIKAFQTNMPYDRFVEWQIAGDMMEEKNKEQVLATAFNRNHQMTAEGGIIDEEYRLEYVFDRSETTAKAFLGLTLECAKCHDHKFDPLSQKDYFSLAAFYNNVDEVGMTGDDKNAGPMMLFTDEKTDAEIARIKEEINRLEAKLADSYLDGDLRTTQISPSNTIDKGLLAHFPLSSYANEITLSKQKGTEGRVSGSPEIIPGPVPGENALRFKEDYDIIEIPGTGLFEMNQAFSYSIWVNPETIEPYRFILGNIGNKNTYWRGYELFLDSLNQVNVQLIHALPHNAIKISGKTIPSNQWTHVTFTYDGSGKAQGLKLYVNGKEADKLIEKDNLYKSILPINTSYKTIDKALRLGRSYRVFSGDDGIYTGSLANLKIFNRDLTAWEVAWIFSEDSGEQVTDPTIRLAHVNYWKNAGGAIIRDSLAHLRAEKLDLMAGIEEVMVMQESSSPRKTFVLDRGAYDAPLEEVQAAVPEILSGFSPDWPKNRLGLAKWLTSRENPLVARVTVNRYWYRIFGRGIVPTVDDFGSQGQLPSHPELLDWLAVDFMENGWDLRHLIKKIVMSATYRQSSETNEILLEKDPDNVLLARGSRHRLQGEFIRDSYLKASGLLVSNLGGPSVKPYQPPGLWEEKGEFSYFLYNYEQDSGESLYRRSMYTFLRRTAPPPSMSTFDVPNREECMVSRQETNTPLQPLVLMNDPQVIEASRVLAEKMLKAGERNLDQQVTFGVQRSLGRNPDEEELEILKQLYEAERRRFGDDLESAKNLISVGEFPVDKDISPEKTAAMTMVASLLFNHYEFYTKR</sequence>
<keyword evidence="2" id="KW-1133">Transmembrane helix</keyword>
<keyword evidence="2" id="KW-0472">Membrane</keyword>
<keyword evidence="7" id="KW-1185">Reference proteome</keyword>
<organism evidence="6 7">
    <name type="scientific">Cyclobacterium jeungdonense</name>
    <dbReference type="NCBI Taxonomy" id="708087"/>
    <lineage>
        <taxon>Bacteria</taxon>
        <taxon>Pseudomonadati</taxon>
        <taxon>Bacteroidota</taxon>
        <taxon>Cytophagia</taxon>
        <taxon>Cytophagales</taxon>
        <taxon>Cyclobacteriaceae</taxon>
        <taxon>Cyclobacterium</taxon>
    </lineage>
</organism>
<name>A0ABT8C7Y4_9BACT</name>
<feature type="transmembrane region" description="Helical" evidence="2">
    <location>
        <begin position="7"/>
        <end position="24"/>
    </location>
</feature>
<proteinExistence type="predicted"/>
<dbReference type="RefSeq" id="WP_163387150.1">
    <property type="nucleotide sequence ID" value="NZ_JAUFQS010000011.1"/>
</dbReference>
<dbReference type="EMBL" id="JAUFQS010000011">
    <property type="protein sequence ID" value="MDN3688631.1"/>
    <property type="molecule type" value="Genomic_DNA"/>
</dbReference>
<dbReference type="Proteomes" id="UP001236663">
    <property type="component" value="Unassembled WGS sequence"/>
</dbReference>